<sequence length="357" mass="39561">MCAVKQLKAWAMQLFFAWARLCEGCYGRHMAVAAERTAAQLAGPSAVVLVGSSKITLWKTMKEDLAPFEPLNCGFGGARSKDLLEFMPKLVLKHSPRLVVYYCGINDLHFGAEVEVPVANLRRFAENLREAMPTAKLLVLAMNQAPLHFALGLEEKIRRCNQLMHNLSVELGFEFLDLFVQEPRFAWDTDLYAWDMLHLNREGYAILGNLLRPHLAERMLRYLLVYPGNSIGFAASALSVHFEDSRVTCRNDAFEPCPKSQVLKDEELLPYACQGERCSAQECCTDAGTCSEFLNGTGLNASVSTGCADGFVAMQSPPEFCAGPQCQNYDCCLRTAEAMATVQSTATTWDSIQAIQS</sequence>
<dbReference type="EMBL" id="CAMXCT010006822">
    <property type="protein sequence ID" value="CAI4020603.1"/>
    <property type="molecule type" value="Genomic_DNA"/>
</dbReference>
<proteinExistence type="predicted"/>
<dbReference type="Pfam" id="PF13472">
    <property type="entry name" value="Lipase_GDSL_2"/>
    <property type="match status" value="1"/>
</dbReference>
<evidence type="ECO:0000313" key="4">
    <source>
        <dbReference type="EMBL" id="CAL4807915.1"/>
    </source>
</evidence>
<dbReference type="OrthoDB" id="498000at2759"/>
<dbReference type="Gene3D" id="3.40.50.1110">
    <property type="entry name" value="SGNH hydrolase"/>
    <property type="match status" value="1"/>
</dbReference>
<reference evidence="4 5" key="2">
    <citation type="submission" date="2024-05" db="EMBL/GenBank/DDBJ databases">
        <authorList>
            <person name="Chen Y."/>
            <person name="Shah S."/>
            <person name="Dougan E. K."/>
            <person name="Thang M."/>
            <person name="Chan C."/>
        </authorList>
    </citation>
    <scope>NUCLEOTIDE SEQUENCE [LARGE SCALE GENOMIC DNA]</scope>
</reference>
<dbReference type="InterPro" id="IPR051532">
    <property type="entry name" value="Ester_Hydrolysis_Enzymes"/>
</dbReference>
<dbReference type="EMBL" id="CAMXCT020006822">
    <property type="protein sequence ID" value="CAL1173978.1"/>
    <property type="molecule type" value="Genomic_DNA"/>
</dbReference>
<dbReference type="SUPFAM" id="SSF52266">
    <property type="entry name" value="SGNH hydrolase"/>
    <property type="match status" value="1"/>
</dbReference>
<keyword evidence="1" id="KW-0732">Signal</keyword>
<evidence type="ECO:0000313" key="3">
    <source>
        <dbReference type="EMBL" id="CAI4020603.1"/>
    </source>
</evidence>
<dbReference type="EMBL" id="CAMXCT030006822">
    <property type="protein sequence ID" value="CAL4807915.1"/>
    <property type="molecule type" value="Genomic_DNA"/>
</dbReference>
<dbReference type="Proteomes" id="UP001152797">
    <property type="component" value="Unassembled WGS sequence"/>
</dbReference>
<organism evidence="3">
    <name type="scientific">Cladocopium goreaui</name>
    <dbReference type="NCBI Taxonomy" id="2562237"/>
    <lineage>
        <taxon>Eukaryota</taxon>
        <taxon>Sar</taxon>
        <taxon>Alveolata</taxon>
        <taxon>Dinophyceae</taxon>
        <taxon>Suessiales</taxon>
        <taxon>Symbiodiniaceae</taxon>
        <taxon>Cladocopium</taxon>
    </lineage>
</organism>
<gene>
    <name evidence="3" type="ORF">C1SCF055_LOCUS45008</name>
</gene>
<evidence type="ECO:0000256" key="1">
    <source>
        <dbReference type="SAM" id="SignalP"/>
    </source>
</evidence>
<evidence type="ECO:0000259" key="2">
    <source>
        <dbReference type="Pfam" id="PF13472"/>
    </source>
</evidence>
<keyword evidence="5" id="KW-1185">Reference proteome</keyword>
<dbReference type="InterPro" id="IPR013830">
    <property type="entry name" value="SGNH_hydro"/>
</dbReference>
<feature type="chain" id="PRO_5043273207" evidence="1">
    <location>
        <begin position="25"/>
        <end position="357"/>
    </location>
</feature>
<dbReference type="PANTHER" id="PTHR30383">
    <property type="entry name" value="THIOESTERASE 1/PROTEASE 1/LYSOPHOSPHOLIPASE L1"/>
    <property type="match status" value="1"/>
</dbReference>
<dbReference type="InterPro" id="IPR036514">
    <property type="entry name" value="SGNH_hydro_sf"/>
</dbReference>
<name>A0A9P1M695_9DINO</name>
<evidence type="ECO:0000313" key="5">
    <source>
        <dbReference type="Proteomes" id="UP001152797"/>
    </source>
</evidence>
<comment type="caution">
    <text evidence="3">The sequence shown here is derived from an EMBL/GenBank/DDBJ whole genome shotgun (WGS) entry which is preliminary data.</text>
</comment>
<dbReference type="AlphaFoldDB" id="A0A9P1M695"/>
<reference evidence="3" key="1">
    <citation type="submission" date="2022-10" db="EMBL/GenBank/DDBJ databases">
        <authorList>
            <person name="Chen Y."/>
            <person name="Dougan E. K."/>
            <person name="Chan C."/>
            <person name="Rhodes N."/>
            <person name="Thang M."/>
        </authorList>
    </citation>
    <scope>NUCLEOTIDE SEQUENCE</scope>
</reference>
<protein>
    <submittedName>
        <fullName evidence="4">Platelet-activating factor acetylhydrolase IB subunit alpha1 (PAF acetylhydrolase 29 kDa subunit) (PAF-A H 29 kDa subunit) (PAF-AH subunit gamma) (PAFAH subunit gamma)</fullName>
    </submittedName>
</protein>
<feature type="signal peptide" evidence="1">
    <location>
        <begin position="1"/>
        <end position="24"/>
    </location>
</feature>
<accession>A0A9P1M695</accession>
<feature type="domain" description="SGNH hydrolase-type esterase" evidence="2">
    <location>
        <begin position="71"/>
        <end position="206"/>
    </location>
</feature>